<sequence length="189" mass="21321">MACFHWACQSIDRSAFAQPGPVFTVPLSLLSGVLFVTFGLMYILKPQALINRTIMRKTNKETIVIYSEDLMIIGFCFVTLGVVIIITFFFGFFATCTNLRKRMMQDVVYNLDVDVPFLHYSIILVHHNPDPSVLESSFEANILYKFGAALHQLLILSLLTQIFFSVWCAMLTLQVAPSGFVTETDIFAS</sequence>
<name>T1EPT4_HELRO</name>
<dbReference type="KEGG" id="hro:HELRODRAFT_160111"/>
<protein>
    <submittedName>
        <fullName evidence="2 3">Uncharacterized protein</fullName>
    </submittedName>
</protein>
<keyword evidence="1" id="KW-0812">Transmembrane</keyword>
<evidence type="ECO:0000313" key="3">
    <source>
        <dbReference type="EnsemblMetazoa" id="HelroP160111"/>
    </source>
</evidence>
<feature type="transmembrane region" description="Helical" evidence="1">
    <location>
        <begin position="65"/>
        <end position="94"/>
    </location>
</feature>
<dbReference type="RefSeq" id="XP_009015373.1">
    <property type="nucleotide sequence ID" value="XM_009017125.1"/>
</dbReference>
<keyword evidence="1" id="KW-1133">Transmembrane helix</keyword>
<evidence type="ECO:0000313" key="2">
    <source>
        <dbReference type="EMBL" id="ESO06005.1"/>
    </source>
</evidence>
<accession>T1EPT4</accession>
<dbReference type="HOGENOM" id="CLU_1435886_0_0_1"/>
<feature type="transmembrane region" description="Helical" evidence="1">
    <location>
        <begin position="153"/>
        <end position="173"/>
    </location>
</feature>
<dbReference type="AlphaFoldDB" id="T1EPT4"/>
<organism evidence="3 4">
    <name type="scientific">Helobdella robusta</name>
    <name type="common">Californian leech</name>
    <dbReference type="NCBI Taxonomy" id="6412"/>
    <lineage>
        <taxon>Eukaryota</taxon>
        <taxon>Metazoa</taxon>
        <taxon>Spiralia</taxon>
        <taxon>Lophotrochozoa</taxon>
        <taxon>Annelida</taxon>
        <taxon>Clitellata</taxon>
        <taxon>Hirudinea</taxon>
        <taxon>Rhynchobdellida</taxon>
        <taxon>Glossiphoniidae</taxon>
        <taxon>Helobdella</taxon>
    </lineage>
</organism>
<dbReference type="EnsemblMetazoa" id="HelroT160111">
    <property type="protein sequence ID" value="HelroP160111"/>
    <property type="gene ID" value="HelroG160111"/>
</dbReference>
<dbReference type="CTD" id="20198584"/>
<dbReference type="GeneID" id="20198584"/>
<keyword evidence="4" id="KW-1185">Reference proteome</keyword>
<dbReference type="EMBL" id="KB096324">
    <property type="protein sequence ID" value="ESO06005.1"/>
    <property type="molecule type" value="Genomic_DNA"/>
</dbReference>
<dbReference type="EMBL" id="AMQM01000508">
    <property type="status" value="NOT_ANNOTATED_CDS"/>
    <property type="molecule type" value="Genomic_DNA"/>
</dbReference>
<dbReference type="InParanoid" id="T1EPT4"/>
<dbReference type="Proteomes" id="UP000015101">
    <property type="component" value="Unassembled WGS sequence"/>
</dbReference>
<evidence type="ECO:0000313" key="4">
    <source>
        <dbReference type="Proteomes" id="UP000015101"/>
    </source>
</evidence>
<keyword evidence="1" id="KW-0472">Membrane</keyword>
<reference evidence="2 4" key="2">
    <citation type="journal article" date="2013" name="Nature">
        <title>Insights into bilaterian evolution from three spiralian genomes.</title>
        <authorList>
            <person name="Simakov O."/>
            <person name="Marletaz F."/>
            <person name="Cho S.J."/>
            <person name="Edsinger-Gonzales E."/>
            <person name="Havlak P."/>
            <person name="Hellsten U."/>
            <person name="Kuo D.H."/>
            <person name="Larsson T."/>
            <person name="Lv J."/>
            <person name="Arendt D."/>
            <person name="Savage R."/>
            <person name="Osoegawa K."/>
            <person name="de Jong P."/>
            <person name="Grimwood J."/>
            <person name="Chapman J.A."/>
            <person name="Shapiro H."/>
            <person name="Aerts A."/>
            <person name="Otillar R.P."/>
            <person name="Terry A.Y."/>
            <person name="Boore J.L."/>
            <person name="Grigoriev I.V."/>
            <person name="Lindberg D.R."/>
            <person name="Seaver E.C."/>
            <person name="Weisblat D.A."/>
            <person name="Putnam N.H."/>
            <person name="Rokhsar D.S."/>
        </authorList>
    </citation>
    <scope>NUCLEOTIDE SEQUENCE</scope>
</reference>
<reference evidence="4" key="1">
    <citation type="submission" date="2012-12" db="EMBL/GenBank/DDBJ databases">
        <authorList>
            <person name="Hellsten U."/>
            <person name="Grimwood J."/>
            <person name="Chapman J.A."/>
            <person name="Shapiro H."/>
            <person name="Aerts A."/>
            <person name="Otillar R.P."/>
            <person name="Terry A.Y."/>
            <person name="Boore J.L."/>
            <person name="Simakov O."/>
            <person name="Marletaz F."/>
            <person name="Cho S.-J."/>
            <person name="Edsinger-Gonzales E."/>
            <person name="Havlak P."/>
            <person name="Kuo D.-H."/>
            <person name="Larsson T."/>
            <person name="Lv J."/>
            <person name="Arendt D."/>
            <person name="Savage R."/>
            <person name="Osoegawa K."/>
            <person name="de Jong P."/>
            <person name="Lindberg D.R."/>
            <person name="Seaver E.C."/>
            <person name="Weisblat D.A."/>
            <person name="Putnam N.H."/>
            <person name="Grigoriev I.V."/>
            <person name="Rokhsar D.S."/>
        </authorList>
    </citation>
    <scope>NUCLEOTIDE SEQUENCE</scope>
</reference>
<gene>
    <name evidence="3" type="primary">20198584</name>
    <name evidence="2" type="ORF">HELRODRAFT_160111</name>
</gene>
<proteinExistence type="predicted"/>
<reference evidence="3" key="3">
    <citation type="submission" date="2015-06" db="UniProtKB">
        <authorList>
            <consortium name="EnsemblMetazoa"/>
        </authorList>
    </citation>
    <scope>IDENTIFICATION</scope>
</reference>
<evidence type="ECO:0000256" key="1">
    <source>
        <dbReference type="SAM" id="Phobius"/>
    </source>
</evidence>
<feature type="transmembrane region" description="Helical" evidence="1">
    <location>
        <begin position="23"/>
        <end position="44"/>
    </location>
</feature>